<accession>A0A653M4Q2</accession>
<dbReference type="PANTHER" id="PTHR31143:SF2">
    <property type="entry name" value="FR47-LIKE DOMAIN-CONTAINING PROTEIN-RELATED"/>
    <property type="match status" value="1"/>
</dbReference>
<organism evidence="2 3">
    <name type="scientific">Bacillus altitudinis</name>
    <dbReference type="NCBI Taxonomy" id="293387"/>
    <lineage>
        <taxon>Bacteria</taxon>
        <taxon>Bacillati</taxon>
        <taxon>Bacillota</taxon>
        <taxon>Bacilli</taxon>
        <taxon>Bacillales</taxon>
        <taxon>Bacillaceae</taxon>
        <taxon>Bacillus</taxon>
    </lineage>
</organism>
<dbReference type="PROSITE" id="PS51186">
    <property type="entry name" value="GNAT"/>
    <property type="match status" value="1"/>
</dbReference>
<evidence type="ECO:0000313" key="2">
    <source>
        <dbReference type="EMBL" id="VXA99831.1"/>
    </source>
</evidence>
<dbReference type="Gene3D" id="3.40.630.30">
    <property type="match status" value="1"/>
</dbReference>
<dbReference type="Pfam" id="PF12746">
    <property type="entry name" value="GNAT_acetyltran"/>
    <property type="match status" value="1"/>
</dbReference>
<dbReference type="InterPro" id="IPR027365">
    <property type="entry name" value="GNAT_acetyltra_YdfB-like"/>
</dbReference>
<reference evidence="2 3" key="1">
    <citation type="submission" date="2019-10" db="EMBL/GenBank/DDBJ databases">
        <authorList>
            <person name="Karimi E."/>
        </authorList>
    </citation>
    <scope>NUCLEOTIDE SEQUENCE [LARGE SCALE GENOMIC DNA]</scope>
    <source>
        <strain evidence="2">Bacillus sp. 348</strain>
    </source>
</reference>
<sequence length="263" mass="29755">MLYLVDQQRTGAVKEEIRRIDPAYPVFVDAILDGVIQGDLYVDHRDHPCVYFAGTTTGIYYVAGKTEAALSLCSTFIVDVYKKQKRENRRFTLFSANPASDEMMKKCFGSQLNEMQRHAYSYDLTSPDLIVPDQDEMIKRTNEQVIAASKVFPSSYYEAYWGGVDHFLSNGVGVAILNGEDVVSECISIFLSEKRVEIDIWTDEACRGKGLALLAAQQMISICVEKGKTPHWDCDVHHATSAKLAEKLGFQWTKTYRLFYASR</sequence>
<dbReference type="EC" id="2.3.1.-" evidence="2"/>
<dbReference type="GO" id="GO:0016747">
    <property type="term" value="F:acyltransferase activity, transferring groups other than amino-acyl groups"/>
    <property type="evidence" value="ECO:0007669"/>
    <property type="project" value="InterPro"/>
</dbReference>
<dbReference type="PANTHER" id="PTHR31143">
    <property type="match status" value="1"/>
</dbReference>
<proteinExistence type="predicted"/>
<dbReference type="InterPro" id="IPR016181">
    <property type="entry name" value="Acyl_CoA_acyltransferase"/>
</dbReference>
<gene>
    <name evidence="2" type="primary">ydfB</name>
    <name evidence="2" type="ORF">BACI348_20081</name>
</gene>
<evidence type="ECO:0000313" key="3">
    <source>
        <dbReference type="Proteomes" id="UP000433089"/>
    </source>
</evidence>
<dbReference type="Gene3D" id="3.40.630.110">
    <property type="entry name" value="GNAT acetyltransferase-like"/>
    <property type="match status" value="1"/>
</dbReference>
<dbReference type="AlphaFoldDB" id="A0A653M4Q2"/>
<dbReference type="SUPFAM" id="SSF55729">
    <property type="entry name" value="Acyl-CoA N-acyltransferases (Nat)"/>
    <property type="match status" value="1"/>
</dbReference>
<feature type="domain" description="N-acetyltransferase" evidence="1">
    <location>
        <begin position="136"/>
        <end position="263"/>
    </location>
</feature>
<keyword evidence="2" id="KW-0012">Acyltransferase</keyword>
<keyword evidence="2" id="KW-0808">Transferase</keyword>
<dbReference type="Proteomes" id="UP000433089">
    <property type="component" value="Unassembled WGS sequence"/>
</dbReference>
<dbReference type="EMBL" id="CABWLH010000007">
    <property type="protein sequence ID" value="VXA99831.1"/>
    <property type="molecule type" value="Genomic_DNA"/>
</dbReference>
<dbReference type="InterPro" id="IPR042573">
    <property type="entry name" value="GNAT_acetyltra_N"/>
</dbReference>
<protein>
    <submittedName>
        <fullName evidence="2">Uncharacterized N-acetyltransferase YdfB</fullName>
        <ecNumber evidence="2">2.3.1.-</ecNumber>
    </submittedName>
</protein>
<dbReference type="InterPro" id="IPR000182">
    <property type="entry name" value="GNAT_dom"/>
</dbReference>
<evidence type="ECO:0000259" key="1">
    <source>
        <dbReference type="PROSITE" id="PS51186"/>
    </source>
</evidence>
<name>A0A653M4Q2_BACAB</name>